<dbReference type="Proteomes" id="UP000007800">
    <property type="component" value="Unassembled WGS sequence"/>
</dbReference>
<name>C5LGX1_PERM5</name>
<dbReference type="RefSeq" id="XP_002772206.1">
    <property type="nucleotide sequence ID" value="XM_002772160.1"/>
</dbReference>
<organism evidence="2">
    <name type="scientific">Perkinsus marinus (strain ATCC 50983 / TXsc)</name>
    <dbReference type="NCBI Taxonomy" id="423536"/>
    <lineage>
        <taxon>Eukaryota</taxon>
        <taxon>Sar</taxon>
        <taxon>Alveolata</taxon>
        <taxon>Perkinsozoa</taxon>
        <taxon>Perkinsea</taxon>
        <taxon>Perkinsida</taxon>
        <taxon>Perkinsidae</taxon>
        <taxon>Perkinsus</taxon>
    </lineage>
</organism>
<reference evidence="1 2" key="1">
    <citation type="submission" date="2008-07" db="EMBL/GenBank/DDBJ databases">
        <authorList>
            <person name="El-Sayed N."/>
            <person name="Caler E."/>
            <person name="Inman J."/>
            <person name="Amedeo P."/>
            <person name="Hass B."/>
            <person name="Wortman J."/>
        </authorList>
    </citation>
    <scope>NUCLEOTIDE SEQUENCE [LARGE SCALE GENOMIC DNA]</scope>
    <source>
        <strain evidence="2">ATCC 50983 / TXsc</strain>
    </source>
</reference>
<dbReference type="OrthoDB" id="10641405at2759"/>
<dbReference type="EMBL" id="GG681956">
    <property type="protein sequence ID" value="EER04022.1"/>
    <property type="molecule type" value="Genomic_DNA"/>
</dbReference>
<proteinExistence type="predicted"/>
<gene>
    <name evidence="1" type="ORF">Pmar_PMAR013517</name>
</gene>
<protein>
    <submittedName>
        <fullName evidence="1">Uncharacterized protein</fullName>
    </submittedName>
</protein>
<feature type="non-terminal residue" evidence="1">
    <location>
        <position position="91"/>
    </location>
</feature>
<evidence type="ECO:0000313" key="2">
    <source>
        <dbReference type="Proteomes" id="UP000007800"/>
    </source>
</evidence>
<keyword evidence="2" id="KW-1185">Reference proteome</keyword>
<sequence>SILERFEAYCDKFDALTDLLNDGEIVTGYFIHGLDPRIRGRIEKDYDAEEIESWSIKQLKRRARWICRHLYKKDQARSNADPNLVVAAATM</sequence>
<accession>C5LGX1</accession>
<feature type="non-terminal residue" evidence="1">
    <location>
        <position position="1"/>
    </location>
</feature>
<dbReference type="AlphaFoldDB" id="C5LGX1"/>
<dbReference type="InParanoid" id="C5LGX1"/>
<dbReference type="GeneID" id="9044942"/>
<evidence type="ECO:0000313" key="1">
    <source>
        <dbReference type="EMBL" id="EER04022.1"/>
    </source>
</evidence>